<dbReference type="OrthoDB" id="9810303at2"/>
<keyword evidence="1" id="KW-0812">Transmembrane</keyword>
<dbReference type="CDD" id="cd04179">
    <property type="entry name" value="DPM_DPG-synthase_like"/>
    <property type="match status" value="1"/>
</dbReference>
<name>A0A8G2C3T5_DESNO</name>
<reference evidence="4 5" key="1">
    <citation type="submission" date="2016-10" db="EMBL/GenBank/DDBJ databases">
        <authorList>
            <person name="Varghese N."/>
            <person name="Submissions S."/>
        </authorList>
    </citation>
    <scope>NUCLEOTIDE SEQUENCE [LARGE SCALE GENOMIC DNA]</scope>
    <source>
        <strain evidence="4 5">DSM 1741</strain>
    </source>
</reference>
<accession>A0A8G2C3T5</accession>
<dbReference type="InterPro" id="IPR001173">
    <property type="entry name" value="Glyco_trans_2-like"/>
</dbReference>
<dbReference type="PANTHER" id="PTHR48090:SF7">
    <property type="entry name" value="RFBJ PROTEIN"/>
    <property type="match status" value="1"/>
</dbReference>
<feature type="domain" description="Glycosyltransferase 2-like" evidence="2">
    <location>
        <begin position="15"/>
        <end position="171"/>
    </location>
</feature>
<dbReference type="EMBL" id="FOTO01000007">
    <property type="protein sequence ID" value="SFL84984.1"/>
    <property type="molecule type" value="Genomic_DNA"/>
</dbReference>
<evidence type="ECO:0000259" key="2">
    <source>
        <dbReference type="Pfam" id="PF00535"/>
    </source>
</evidence>
<keyword evidence="5" id="KW-1185">Reference proteome</keyword>
<dbReference type="PANTHER" id="PTHR48090">
    <property type="entry name" value="UNDECAPRENYL-PHOSPHATE 4-DEOXY-4-FORMAMIDO-L-ARABINOSE TRANSFERASE-RELATED"/>
    <property type="match status" value="1"/>
</dbReference>
<keyword evidence="4" id="KW-0808">Transferase</keyword>
<sequence>MPAKPDTALDSRVMVVIPVYNHGATLRSVVEGVLSRHVHVLVVDDGSDDIPPHALDDLPVRIVRHEQNRGKGAAIRTGANVARSLGMSHIVTIDADGQHDPADLPLLLDAIARDENAIIVGARDFNTANVPGSSRFGRKFSNFWLRVQTGIAISDVQSGFRAYPLAVLEKLRFTENHYSFEVEILVRAAWAGFRLSEVDIAVYYPPKGERVSHFRAFMDNLRLSLLNTRLTVRAIVPIPHRTFSQDETGAISAIHPLKSLRILLASEATPRELAMAAAMGMFLGTIPLIGLHSITILLVAGWFRMNKVVGLAVSQLCMPPFVPALCIEAGHFMRHGSFLTEISLQTLGYEALQRIWEWLLGSLLLAPILSLLIGGIVFVMAKGISMGLNGRSENEPQVRP</sequence>
<dbReference type="Pfam" id="PF09835">
    <property type="entry name" value="DUF2062"/>
    <property type="match status" value="1"/>
</dbReference>
<proteinExistence type="predicted"/>
<keyword evidence="1" id="KW-1133">Transmembrane helix</keyword>
<dbReference type="Pfam" id="PF00535">
    <property type="entry name" value="Glycos_transf_2"/>
    <property type="match status" value="1"/>
</dbReference>
<feature type="transmembrane region" description="Helical" evidence="1">
    <location>
        <begin position="358"/>
        <end position="381"/>
    </location>
</feature>
<evidence type="ECO:0000256" key="1">
    <source>
        <dbReference type="SAM" id="Phobius"/>
    </source>
</evidence>
<gene>
    <name evidence="4" type="ORF">SAMN05421830_107159</name>
</gene>
<dbReference type="InterPro" id="IPR029044">
    <property type="entry name" value="Nucleotide-diphossugar_trans"/>
</dbReference>
<protein>
    <submittedName>
        <fullName evidence="4">Glycosyltransferase involved in cell wall bisynthesis</fullName>
    </submittedName>
</protein>
<evidence type="ECO:0000259" key="3">
    <source>
        <dbReference type="Pfam" id="PF09835"/>
    </source>
</evidence>
<keyword evidence="1" id="KW-0472">Membrane</keyword>
<evidence type="ECO:0000313" key="5">
    <source>
        <dbReference type="Proteomes" id="UP000199581"/>
    </source>
</evidence>
<dbReference type="Proteomes" id="UP000199581">
    <property type="component" value="Unassembled WGS sequence"/>
</dbReference>
<organism evidence="4 5">
    <name type="scientific">Desulfomicrobium norvegicum (strain DSM 1741 / NCIMB 8310)</name>
    <name type="common">Desulfovibrio baculatus (strain Norway 4)</name>
    <name type="synonym">Desulfovibrio desulfuricans (strain Norway 4)</name>
    <dbReference type="NCBI Taxonomy" id="52561"/>
    <lineage>
        <taxon>Bacteria</taxon>
        <taxon>Pseudomonadati</taxon>
        <taxon>Thermodesulfobacteriota</taxon>
        <taxon>Desulfovibrionia</taxon>
        <taxon>Desulfovibrionales</taxon>
        <taxon>Desulfomicrobiaceae</taxon>
        <taxon>Desulfomicrobium</taxon>
    </lineage>
</organism>
<dbReference type="InterPro" id="IPR018639">
    <property type="entry name" value="DUF2062"/>
</dbReference>
<dbReference type="Gene3D" id="3.90.550.10">
    <property type="entry name" value="Spore Coat Polysaccharide Biosynthesis Protein SpsA, Chain A"/>
    <property type="match status" value="1"/>
</dbReference>
<comment type="caution">
    <text evidence="4">The sequence shown here is derived from an EMBL/GenBank/DDBJ whole genome shotgun (WGS) entry which is preliminary data.</text>
</comment>
<feature type="transmembrane region" description="Helical" evidence="1">
    <location>
        <begin position="281"/>
        <end position="303"/>
    </location>
</feature>
<feature type="domain" description="DUF2062" evidence="3">
    <location>
        <begin position="265"/>
        <end position="378"/>
    </location>
</feature>
<evidence type="ECO:0000313" key="4">
    <source>
        <dbReference type="EMBL" id="SFL84984.1"/>
    </source>
</evidence>
<dbReference type="InterPro" id="IPR050256">
    <property type="entry name" value="Glycosyltransferase_2"/>
</dbReference>
<dbReference type="SUPFAM" id="SSF53448">
    <property type="entry name" value="Nucleotide-diphospho-sugar transferases"/>
    <property type="match status" value="1"/>
</dbReference>
<dbReference type="AlphaFoldDB" id="A0A8G2C3T5"/>
<dbReference type="GO" id="GO:0016740">
    <property type="term" value="F:transferase activity"/>
    <property type="evidence" value="ECO:0007669"/>
    <property type="project" value="UniProtKB-KW"/>
</dbReference>